<sequence length="44" mass="5104">NYYARRRFALLKKTLETLGLDSGRLTLAWVSASEGKRFKGEFRP</sequence>
<evidence type="ECO:0000313" key="6">
    <source>
        <dbReference type="EMBL" id="GAJ17529.1"/>
    </source>
</evidence>
<protein>
    <recommendedName>
        <fullName evidence="5">F420-non-reducing hydrogenase iron-sulfur subunit D domain-containing protein</fullName>
    </recommendedName>
</protein>
<proteinExistence type="predicted"/>
<evidence type="ECO:0000256" key="4">
    <source>
        <dbReference type="ARBA" id="ARBA00023014"/>
    </source>
</evidence>
<evidence type="ECO:0000256" key="2">
    <source>
        <dbReference type="ARBA" id="ARBA00023002"/>
    </source>
</evidence>
<dbReference type="GO" id="GO:0016491">
    <property type="term" value="F:oxidoreductase activity"/>
    <property type="evidence" value="ECO:0007669"/>
    <property type="project" value="UniProtKB-KW"/>
</dbReference>
<organism evidence="6">
    <name type="scientific">marine sediment metagenome</name>
    <dbReference type="NCBI Taxonomy" id="412755"/>
    <lineage>
        <taxon>unclassified sequences</taxon>
        <taxon>metagenomes</taxon>
        <taxon>ecological metagenomes</taxon>
    </lineage>
</organism>
<keyword evidence="3" id="KW-0408">Iron</keyword>
<dbReference type="InterPro" id="IPR003813">
    <property type="entry name" value="MvhD/FlpD"/>
</dbReference>
<accession>X1UJ48</accession>
<evidence type="ECO:0000256" key="3">
    <source>
        <dbReference type="ARBA" id="ARBA00023004"/>
    </source>
</evidence>
<keyword evidence="4" id="KW-0411">Iron-sulfur</keyword>
<dbReference type="GO" id="GO:0051536">
    <property type="term" value="F:iron-sulfur cluster binding"/>
    <property type="evidence" value="ECO:0007669"/>
    <property type="project" value="UniProtKB-KW"/>
</dbReference>
<keyword evidence="1" id="KW-0479">Metal-binding</keyword>
<evidence type="ECO:0000259" key="5">
    <source>
        <dbReference type="Pfam" id="PF02662"/>
    </source>
</evidence>
<dbReference type="GO" id="GO:0046872">
    <property type="term" value="F:metal ion binding"/>
    <property type="evidence" value="ECO:0007669"/>
    <property type="project" value="UniProtKB-KW"/>
</dbReference>
<gene>
    <name evidence="6" type="ORF">S12H4_63362</name>
</gene>
<name>X1UJ48_9ZZZZ</name>
<feature type="non-terminal residue" evidence="6">
    <location>
        <position position="1"/>
    </location>
</feature>
<feature type="non-terminal residue" evidence="6">
    <location>
        <position position="44"/>
    </location>
</feature>
<dbReference type="Pfam" id="PF02662">
    <property type="entry name" value="FlpD"/>
    <property type="match status" value="1"/>
</dbReference>
<dbReference type="AlphaFoldDB" id="X1UJ48"/>
<evidence type="ECO:0000256" key="1">
    <source>
        <dbReference type="ARBA" id="ARBA00022723"/>
    </source>
</evidence>
<comment type="caution">
    <text evidence="6">The sequence shown here is derived from an EMBL/GenBank/DDBJ whole genome shotgun (WGS) entry which is preliminary data.</text>
</comment>
<reference evidence="6" key="1">
    <citation type="journal article" date="2014" name="Front. Microbiol.">
        <title>High frequency of phylogenetically diverse reductive dehalogenase-homologous genes in deep subseafloor sedimentary metagenomes.</title>
        <authorList>
            <person name="Kawai M."/>
            <person name="Futagami T."/>
            <person name="Toyoda A."/>
            <person name="Takaki Y."/>
            <person name="Nishi S."/>
            <person name="Hori S."/>
            <person name="Arai W."/>
            <person name="Tsubouchi T."/>
            <person name="Morono Y."/>
            <person name="Uchiyama I."/>
            <person name="Ito T."/>
            <person name="Fujiyama A."/>
            <person name="Inagaki F."/>
            <person name="Takami H."/>
        </authorList>
    </citation>
    <scope>NUCLEOTIDE SEQUENCE</scope>
    <source>
        <strain evidence="6">Expedition CK06-06</strain>
    </source>
</reference>
<feature type="domain" description="F420-non-reducing hydrogenase iron-sulfur subunit D" evidence="5">
    <location>
        <begin position="1"/>
        <end position="41"/>
    </location>
</feature>
<dbReference type="EMBL" id="BARW01043059">
    <property type="protein sequence ID" value="GAJ17529.1"/>
    <property type="molecule type" value="Genomic_DNA"/>
</dbReference>
<keyword evidence="2" id="KW-0560">Oxidoreductase</keyword>